<evidence type="ECO:0000313" key="1">
    <source>
        <dbReference type="EMBL" id="SOK59028.1"/>
    </source>
</evidence>
<gene>
    <name evidence="1" type="primary">g220c</name>
</gene>
<dbReference type="EMBL" id="LT960552">
    <property type="protein sequence ID" value="SOK59028.1"/>
    <property type="molecule type" value="Genomic_DNA"/>
</dbReference>
<reference evidence="2" key="1">
    <citation type="submission" date="2017-10" db="EMBL/GenBank/DDBJ databases">
        <authorList>
            <person name="Skurnik M."/>
        </authorList>
    </citation>
    <scope>NUCLEOTIDE SEQUENCE [LARGE SCALE GENOMIC DNA]</scope>
    <source>
        <strain evidence="2">fHe-Yen9-03</strain>
    </source>
</reference>
<proteinExistence type="predicted"/>
<protein>
    <submittedName>
        <fullName evidence="1">Uncharacterized protein</fullName>
    </submittedName>
</protein>
<organism evidence="1 2">
    <name type="scientific">Yersinia phage fHe-Yen9-03</name>
    <dbReference type="NCBI Taxonomy" id="2052743"/>
    <lineage>
        <taxon>Viruses</taxon>
        <taxon>Duplodnaviria</taxon>
        <taxon>Heunggongvirae</taxon>
        <taxon>Uroviricota</taxon>
        <taxon>Caudoviricetes</taxon>
        <taxon>Eneladusvirus</taxon>
        <taxon>Eneladusvirus Yen904</taxon>
    </lineage>
</organism>
<dbReference type="SUPFAM" id="SSF51161">
    <property type="entry name" value="Trimeric LpxA-like enzymes"/>
    <property type="match status" value="1"/>
</dbReference>
<dbReference type="Proteomes" id="UP000241364">
    <property type="component" value="Chromosome i"/>
</dbReference>
<dbReference type="InterPro" id="IPR011004">
    <property type="entry name" value="Trimer_LpxA-like_sf"/>
</dbReference>
<sequence length="666" mass="71610">MSAYRIKGAEGVVLDSNYFLELPKAQTKTTTYAERKGMIRYNSEWKAFEGVLEFDDGSVSYRRFANLDENGQLLTSQLPDSVTSGMQYIGTYAPITDDIDPPIVAGQYDNLPVPTIDNSGQYYIVRGLYDTAQAHYKANTPSTSPVIFTPTNPSAANNWIEIKYYFDIDPVTPSQFVVVAAFGRIIIDNIPSTGHEGLLSLATDSVLTAAFTNTNDRSLELALSDSDWIISDGIKQQRLRQNRVSISAGAVTFDRTLMTSTNRSFLSSAGTVQTIIDNLIMDGLRRTGDSMYDDGTIGEGRLGLVYGTATAPSIAFNSNPFDPITNPGNDPSKWSDTQTGIFRPIAGAIGFTSNGTERLRVEPQILKIIQYNTASPATAATVQFIGTGNTNNLGITALNNTFSFSTNNIVQVELTNALSSFHGSVKIDANEEVDGNVVIHGNNTIDLNTLMKGNATVNGNTILGDAGTDTLTVNAASTFVGTTLFSNATNRFALGAVFSPAAVLSFEGTSTATITKTSTELRFNMGAFHDISIYDGAALRTKFNRYGIQLPVLNPIDDAVGVDGMIAYSTERATVVQKTNGSWTTVGSGGGVVTTFTIANWVLNGSNYTYTISNPNIQQISVQELTGSNYSPVDVDSIVISATNAVISIPSTPDLRFNGRVIVQYQ</sequence>
<accession>A0A2C9D078</accession>
<name>A0A2C9D078_9CAUD</name>
<evidence type="ECO:0000313" key="2">
    <source>
        <dbReference type="Proteomes" id="UP000241364"/>
    </source>
</evidence>